<feature type="non-terminal residue" evidence="1">
    <location>
        <position position="168"/>
    </location>
</feature>
<keyword evidence="2" id="KW-1185">Reference proteome</keyword>
<accession>A0A1A6HRY3</accession>
<dbReference type="STRING" id="56216.A0A1A6HRY3"/>
<dbReference type="PANTHER" id="PTHR46441">
    <property type="entry name" value="TRANSMEMBRANE EPIDIDYMAL FAMILY MEMBER 3"/>
    <property type="match status" value="1"/>
</dbReference>
<name>A0A1A6HRY3_NEOLE</name>
<dbReference type="AlphaFoldDB" id="A0A1A6HRY3"/>
<comment type="caution">
    <text evidence="1">The sequence shown here is derived from an EMBL/GenBank/DDBJ whole genome shotgun (WGS) entry which is preliminary data.</text>
</comment>
<dbReference type="EMBL" id="LZPO01017357">
    <property type="protein sequence ID" value="OBS80477.1"/>
    <property type="molecule type" value="Genomic_DNA"/>
</dbReference>
<organism evidence="1 2">
    <name type="scientific">Neotoma lepida</name>
    <name type="common">Desert woodrat</name>
    <dbReference type="NCBI Taxonomy" id="56216"/>
    <lineage>
        <taxon>Eukaryota</taxon>
        <taxon>Metazoa</taxon>
        <taxon>Chordata</taxon>
        <taxon>Craniata</taxon>
        <taxon>Vertebrata</taxon>
        <taxon>Euteleostomi</taxon>
        <taxon>Mammalia</taxon>
        <taxon>Eutheria</taxon>
        <taxon>Euarchontoglires</taxon>
        <taxon>Glires</taxon>
        <taxon>Rodentia</taxon>
        <taxon>Myomorpha</taxon>
        <taxon>Muroidea</taxon>
        <taxon>Cricetidae</taxon>
        <taxon>Neotominae</taxon>
        <taxon>Neotoma</taxon>
    </lineage>
</organism>
<dbReference type="Proteomes" id="UP000092124">
    <property type="component" value="Unassembled WGS sequence"/>
</dbReference>
<gene>
    <name evidence="1" type="ORF">A6R68_21319</name>
</gene>
<evidence type="ECO:0000313" key="1">
    <source>
        <dbReference type="EMBL" id="OBS80477.1"/>
    </source>
</evidence>
<dbReference type="PANTHER" id="PTHR46441:SF4">
    <property type="entry name" value="TRANSMEMBRANE EPIDIDYMAL PROTEIN 1A"/>
    <property type="match status" value="1"/>
</dbReference>
<protein>
    <submittedName>
        <fullName evidence="1">Uncharacterized protein</fullName>
    </submittedName>
</protein>
<feature type="non-terminal residue" evidence="1">
    <location>
        <position position="1"/>
    </location>
</feature>
<dbReference type="OrthoDB" id="551896at2759"/>
<reference evidence="1 2" key="1">
    <citation type="submission" date="2016-06" db="EMBL/GenBank/DDBJ databases">
        <title>The Draft Genome Sequence and Annotation of the Desert Woodrat Neotoma lepida.</title>
        <authorList>
            <person name="Campbell M."/>
            <person name="Oakeson K.F."/>
            <person name="Yandell M."/>
            <person name="Halpert J.R."/>
            <person name="Dearing D."/>
        </authorList>
    </citation>
    <scope>NUCLEOTIDE SEQUENCE [LARGE SCALE GENOMIC DNA]</scope>
    <source>
        <strain evidence="1">417</strain>
        <tissue evidence="1">Liver</tissue>
    </source>
</reference>
<proteinExistence type="predicted"/>
<evidence type="ECO:0000313" key="2">
    <source>
        <dbReference type="Proteomes" id="UP000092124"/>
    </source>
</evidence>
<sequence>NWFEEHEAYLHQPGACDEVQKGLQCPDQQRIGSPQLYGHHERQQKQGLDEQHVSFEEKKVIMPAADLDSPVASHGFTVYETNSVEGGLKLMSKGMPPRFMFPKEWQHLTMFILLTLDGCIEIVSKNVLRQRSEELGRSKAERLCLWRERGNIKQVSCLWISRIPSMKL</sequence>